<evidence type="ECO:0000256" key="2">
    <source>
        <dbReference type="ARBA" id="ARBA00022723"/>
    </source>
</evidence>
<proteinExistence type="predicted"/>
<keyword evidence="5" id="KW-0411">Iron-sulfur</keyword>
<dbReference type="SUPFAM" id="SSF51905">
    <property type="entry name" value="FAD/NAD(P)-binding domain"/>
    <property type="match status" value="1"/>
</dbReference>
<evidence type="ECO:0000256" key="5">
    <source>
        <dbReference type="ARBA" id="ARBA00023014"/>
    </source>
</evidence>
<gene>
    <name evidence="6" type="ORF">HALOF300_01365</name>
</gene>
<dbReference type="InterPro" id="IPR039650">
    <property type="entry name" value="HdrA-like"/>
</dbReference>
<name>A0A7M4DGW8_9MICO</name>
<accession>A0A7M4DGW8</accession>
<protein>
    <submittedName>
        <fullName evidence="6">Tricarballylate dehydrogenase</fullName>
    </submittedName>
</protein>
<evidence type="ECO:0000256" key="3">
    <source>
        <dbReference type="ARBA" id="ARBA00023002"/>
    </source>
</evidence>
<keyword evidence="3" id="KW-0560">Oxidoreductase</keyword>
<dbReference type="PANTHER" id="PTHR43498">
    <property type="entry name" value="FERREDOXIN:COB-COM HETERODISULFIDE REDUCTASE SUBUNIT A"/>
    <property type="match status" value="1"/>
</dbReference>
<reference evidence="6 7" key="1">
    <citation type="submission" date="2019-11" db="EMBL/GenBank/DDBJ databases">
        <authorList>
            <person name="Criscuolo A."/>
        </authorList>
    </citation>
    <scope>NUCLEOTIDE SEQUENCE [LARGE SCALE GENOMIC DNA]</scope>
    <source>
        <strain evidence="6">CIP111667</strain>
    </source>
</reference>
<dbReference type="Gene3D" id="2.60.120.260">
    <property type="entry name" value="Galactose-binding domain-like"/>
    <property type="match status" value="1"/>
</dbReference>
<dbReference type="GO" id="GO:0016491">
    <property type="term" value="F:oxidoreductase activity"/>
    <property type="evidence" value="ECO:0007669"/>
    <property type="project" value="UniProtKB-KW"/>
</dbReference>
<keyword evidence="1" id="KW-0004">4Fe-4S</keyword>
<evidence type="ECO:0000256" key="4">
    <source>
        <dbReference type="ARBA" id="ARBA00023004"/>
    </source>
</evidence>
<dbReference type="InterPro" id="IPR036188">
    <property type="entry name" value="FAD/NAD-bd_sf"/>
</dbReference>
<dbReference type="PANTHER" id="PTHR43498:SF1">
    <property type="entry name" value="COB--COM HETERODISULFIDE REDUCTASE IRON-SULFUR SUBUNIT A"/>
    <property type="match status" value="1"/>
</dbReference>
<dbReference type="Proteomes" id="UP000419743">
    <property type="component" value="Unassembled WGS sequence"/>
</dbReference>
<keyword evidence="2" id="KW-0479">Metal-binding</keyword>
<dbReference type="Gene3D" id="3.50.50.60">
    <property type="entry name" value="FAD/NAD(P)-binding domain"/>
    <property type="match status" value="1"/>
</dbReference>
<dbReference type="EMBL" id="CACRYJ010000017">
    <property type="protein sequence ID" value="VZO36161.1"/>
    <property type="molecule type" value="Genomic_DNA"/>
</dbReference>
<dbReference type="GO" id="GO:0046872">
    <property type="term" value="F:metal ion binding"/>
    <property type="evidence" value="ECO:0007669"/>
    <property type="project" value="UniProtKB-KW"/>
</dbReference>
<dbReference type="GO" id="GO:0051539">
    <property type="term" value="F:4 iron, 4 sulfur cluster binding"/>
    <property type="evidence" value="ECO:0007669"/>
    <property type="project" value="UniProtKB-KW"/>
</dbReference>
<organism evidence="6 7">
    <name type="scientific">Occultella aeris</name>
    <dbReference type="NCBI Taxonomy" id="2761496"/>
    <lineage>
        <taxon>Bacteria</taxon>
        <taxon>Bacillati</taxon>
        <taxon>Actinomycetota</taxon>
        <taxon>Actinomycetes</taxon>
        <taxon>Micrococcales</taxon>
        <taxon>Ruaniaceae</taxon>
        <taxon>Occultella</taxon>
    </lineage>
</organism>
<dbReference type="AlphaFoldDB" id="A0A7M4DGW8"/>
<keyword evidence="4" id="KW-0408">Iron</keyword>
<keyword evidence="7" id="KW-1185">Reference proteome</keyword>
<comment type="caution">
    <text evidence="6">The sequence shown here is derived from an EMBL/GenBank/DDBJ whole genome shotgun (WGS) entry which is preliminary data.</text>
</comment>
<dbReference type="RefSeq" id="WP_231955107.1">
    <property type="nucleotide sequence ID" value="NZ_CACRYJ010000017.1"/>
</dbReference>
<dbReference type="Pfam" id="PF12831">
    <property type="entry name" value="FAD_oxidored"/>
    <property type="match status" value="1"/>
</dbReference>
<evidence type="ECO:0000313" key="6">
    <source>
        <dbReference type="EMBL" id="VZO36161.1"/>
    </source>
</evidence>
<evidence type="ECO:0000313" key="7">
    <source>
        <dbReference type="Proteomes" id="UP000419743"/>
    </source>
</evidence>
<sequence length="755" mass="82356">MTQPTPSPVIATEDVHADLTVIGGGLAGVCAAIGAARQGASVTLIQNRSVLGGNSSSEVRVWVCGATAHGVQHYARETGIMGELFVENQFTNADGNPYYWDLVVGEAVRAEPNITLFLNTDVREVEADGPEDARSIRSVTGWQMGSERRLRFTSTSFVDATGDGLVGFLAGARYRTGRESRAELGESWAPEEPDGQTLGSTILFYTKDVGHPVKFVPPSFAKDIAQTSIPELRGIRVDANGCDYWWIEWGGDRDVVADNELIRDELQAAVYGIWDHIKNSGKYDADNLTLEWVGSVPGKREYRRFVGDHTLTQHEVLGQEQFDDRVAFGGWSIDLHPPGGMYATEHGSRHWHPDGNYHVPLRSLYSANVTNMWMAGRNISASHVAFGTTRVMATCAVIGEAAGVAAAVAVADGVSPRELATSRFELVRRALVRADAAVLGVLHDDPADAALTARVSASSTLRTLAAQTPSGILDLATQVALVVPVDPALDGIEILIDADVDTELVLEVHDPELGQNYIPRDLVDTVTVAVPAGEKQWVRLPAQWRPASARNAFLVLRANADVRVHTADTPLPGVLTFTHRDPGEDERYTEQWREWKQVLQRGSLCVRLEAPTDAYAAERAVGGYARPFGGPQMWISQPLAHDPEPTLSLAWDEPVDLAEVAVIFDDDLDEDLINLHHHRTPFDVLPTLVRDYRVEAEVDGGWQVVADVTDNRRRHRRHPLEVPVPASAVRLVVTATNGTDSARVVSLRAWADGQS</sequence>
<evidence type="ECO:0000256" key="1">
    <source>
        <dbReference type="ARBA" id="ARBA00022485"/>
    </source>
</evidence>